<proteinExistence type="predicted"/>
<keyword evidence="2" id="KW-1185">Reference proteome</keyword>
<evidence type="ECO:0000313" key="2">
    <source>
        <dbReference type="Proteomes" id="UP001056120"/>
    </source>
</evidence>
<name>A0ACB9J9M8_9ASTR</name>
<reference evidence="2" key="1">
    <citation type="journal article" date="2022" name="Mol. Ecol. Resour.">
        <title>The genomes of chicory, endive, great burdock and yacon provide insights into Asteraceae palaeo-polyploidization history and plant inulin production.</title>
        <authorList>
            <person name="Fan W."/>
            <person name="Wang S."/>
            <person name="Wang H."/>
            <person name="Wang A."/>
            <person name="Jiang F."/>
            <person name="Liu H."/>
            <person name="Zhao H."/>
            <person name="Xu D."/>
            <person name="Zhang Y."/>
        </authorList>
    </citation>
    <scope>NUCLEOTIDE SEQUENCE [LARGE SCALE GENOMIC DNA]</scope>
    <source>
        <strain evidence="2">cv. Yunnan</strain>
    </source>
</reference>
<protein>
    <submittedName>
        <fullName evidence="1">Uncharacterized protein</fullName>
    </submittedName>
</protein>
<sequence length="446" mass="49352">MLSAYRNRRAARNANNIKNPVDVAVDPVTVPELFRCPISLELMKDPVILSTGITYDRASVEKWIYEDGKHTCPVTGVVLTSVDPVPNHTIRRMIQDWCVENKSYGFDRIPTPRVSASSSQVSEILSRIVSMRIKGNAEGVKELVVKIKDLAKESERDKRCIVSNGSVRVLSETFEAFSCCDSQENDSVLEEILSGLTLILPFDQEIKSGLGSNQSLRTIVKILKLGTLSGRRNAVVILKELLSSDQTKLQEFVMVEGSIEALARLIKEPIDATTTNASLLAIYHLVTPSTSFNQKKTLISRFLELGLAEKLIEMLVDCTRSVCEKALGVLEGLCSNNEGIEKAYANALTVPVLVKKLLRVSDIATEFSVSILWKLSKYEKSVGGEEGLAMEALQVGAFQKLVLLLQVGSSLKTKEKVGDLLKGWNLLRGRVECIESMDFKNLKRSF</sequence>
<comment type="caution">
    <text evidence="1">The sequence shown here is derived from an EMBL/GenBank/DDBJ whole genome shotgun (WGS) entry which is preliminary data.</text>
</comment>
<reference evidence="1 2" key="2">
    <citation type="journal article" date="2022" name="Mol. Ecol. Resour.">
        <title>The genomes of chicory, endive, great burdock and yacon provide insights into Asteraceae paleo-polyploidization history and plant inulin production.</title>
        <authorList>
            <person name="Fan W."/>
            <person name="Wang S."/>
            <person name="Wang H."/>
            <person name="Wang A."/>
            <person name="Jiang F."/>
            <person name="Liu H."/>
            <person name="Zhao H."/>
            <person name="Xu D."/>
            <person name="Zhang Y."/>
        </authorList>
    </citation>
    <scope>NUCLEOTIDE SEQUENCE [LARGE SCALE GENOMIC DNA]</scope>
    <source>
        <strain evidence="2">cv. Yunnan</strain>
        <tissue evidence="1">Leaves</tissue>
    </source>
</reference>
<evidence type="ECO:0000313" key="1">
    <source>
        <dbReference type="EMBL" id="KAI3816445.1"/>
    </source>
</evidence>
<dbReference type="EMBL" id="CM042022">
    <property type="protein sequence ID" value="KAI3816445.1"/>
    <property type="molecule type" value="Genomic_DNA"/>
</dbReference>
<accession>A0ACB9J9M8</accession>
<organism evidence="1 2">
    <name type="scientific">Smallanthus sonchifolius</name>
    <dbReference type="NCBI Taxonomy" id="185202"/>
    <lineage>
        <taxon>Eukaryota</taxon>
        <taxon>Viridiplantae</taxon>
        <taxon>Streptophyta</taxon>
        <taxon>Embryophyta</taxon>
        <taxon>Tracheophyta</taxon>
        <taxon>Spermatophyta</taxon>
        <taxon>Magnoliopsida</taxon>
        <taxon>eudicotyledons</taxon>
        <taxon>Gunneridae</taxon>
        <taxon>Pentapetalae</taxon>
        <taxon>asterids</taxon>
        <taxon>campanulids</taxon>
        <taxon>Asterales</taxon>
        <taxon>Asteraceae</taxon>
        <taxon>Asteroideae</taxon>
        <taxon>Heliantheae alliance</taxon>
        <taxon>Millerieae</taxon>
        <taxon>Smallanthus</taxon>
    </lineage>
</organism>
<gene>
    <name evidence="1" type="ORF">L1987_16143</name>
</gene>
<dbReference type="Proteomes" id="UP001056120">
    <property type="component" value="Linkage Group LG05"/>
</dbReference>